<evidence type="ECO:0000313" key="1">
    <source>
        <dbReference type="EnsemblMetazoa" id="CJA30819.1"/>
    </source>
</evidence>
<keyword evidence="2" id="KW-1185">Reference proteome</keyword>
<dbReference type="EnsemblMetazoa" id="CJA30819.1">
    <property type="protein sequence ID" value="CJA30819.1"/>
    <property type="gene ID" value="WBGene00206666"/>
</dbReference>
<name>A0A8R1EA15_CAEJA</name>
<protein>
    <submittedName>
        <fullName evidence="1">Uncharacterized protein</fullName>
    </submittedName>
</protein>
<dbReference type="Proteomes" id="UP000005237">
    <property type="component" value="Unassembled WGS sequence"/>
</dbReference>
<evidence type="ECO:0000313" key="2">
    <source>
        <dbReference type="Proteomes" id="UP000005237"/>
    </source>
</evidence>
<sequence length="50" mass="5379">MCSAPTSFVPSMSTMCPLFPSLSGSSPLKTRPFHRAFFKVGVAFGSKTHD</sequence>
<proteinExistence type="predicted"/>
<reference evidence="1" key="2">
    <citation type="submission" date="2022-06" db="UniProtKB">
        <authorList>
            <consortium name="EnsemblMetazoa"/>
        </authorList>
    </citation>
    <scope>IDENTIFICATION</scope>
    <source>
        <strain evidence="1">DF5081</strain>
    </source>
</reference>
<organism evidence="1 2">
    <name type="scientific">Caenorhabditis japonica</name>
    <dbReference type="NCBI Taxonomy" id="281687"/>
    <lineage>
        <taxon>Eukaryota</taxon>
        <taxon>Metazoa</taxon>
        <taxon>Ecdysozoa</taxon>
        <taxon>Nematoda</taxon>
        <taxon>Chromadorea</taxon>
        <taxon>Rhabditida</taxon>
        <taxon>Rhabditina</taxon>
        <taxon>Rhabditomorpha</taxon>
        <taxon>Rhabditoidea</taxon>
        <taxon>Rhabditidae</taxon>
        <taxon>Peloderinae</taxon>
        <taxon>Caenorhabditis</taxon>
    </lineage>
</organism>
<accession>A0A8R1EA15</accession>
<reference evidence="2" key="1">
    <citation type="submission" date="2010-08" db="EMBL/GenBank/DDBJ databases">
        <authorList>
            <consortium name="Caenorhabditis japonica Sequencing Consortium"/>
            <person name="Wilson R.K."/>
        </authorList>
    </citation>
    <scope>NUCLEOTIDE SEQUENCE [LARGE SCALE GENOMIC DNA]</scope>
    <source>
        <strain evidence="2">DF5081</strain>
    </source>
</reference>